<proteinExistence type="predicted"/>
<organism evidence="2 3">
    <name type="scientific">Sphagnurus paluster</name>
    <dbReference type="NCBI Taxonomy" id="117069"/>
    <lineage>
        <taxon>Eukaryota</taxon>
        <taxon>Fungi</taxon>
        <taxon>Dikarya</taxon>
        <taxon>Basidiomycota</taxon>
        <taxon>Agaricomycotina</taxon>
        <taxon>Agaricomycetes</taxon>
        <taxon>Agaricomycetidae</taxon>
        <taxon>Agaricales</taxon>
        <taxon>Tricholomatineae</taxon>
        <taxon>Lyophyllaceae</taxon>
        <taxon>Sphagnurus</taxon>
    </lineage>
</organism>
<evidence type="ECO:0000313" key="3">
    <source>
        <dbReference type="Proteomes" id="UP000717328"/>
    </source>
</evidence>
<reference evidence="2" key="2">
    <citation type="submission" date="2021-10" db="EMBL/GenBank/DDBJ databases">
        <title>Phylogenomics reveals ancestral predisposition of the termite-cultivated fungus Termitomyces towards a domesticated lifestyle.</title>
        <authorList>
            <person name="Auxier B."/>
            <person name="Grum-Grzhimaylo A."/>
            <person name="Cardenas M.E."/>
            <person name="Lodge J.D."/>
            <person name="Laessoe T."/>
            <person name="Pedersen O."/>
            <person name="Smith M.E."/>
            <person name="Kuyper T.W."/>
            <person name="Franco-Molano E.A."/>
            <person name="Baroni T.J."/>
            <person name="Aanen D.K."/>
        </authorList>
    </citation>
    <scope>NUCLEOTIDE SEQUENCE</scope>
    <source>
        <strain evidence="2">D49</strain>
    </source>
</reference>
<keyword evidence="3" id="KW-1185">Reference proteome</keyword>
<dbReference type="Proteomes" id="UP000717328">
    <property type="component" value="Unassembled WGS sequence"/>
</dbReference>
<accession>A0A9P7K3X2</accession>
<dbReference type="AlphaFoldDB" id="A0A9P7K3X2"/>
<dbReference type="OrthoDB" id="3048541at2759"/>
<evidence type="ECO:0000313" key="2">
    <source>
        <dbReference type="EMBL" id="KAG5634291.1"/>
    </source>
</evidence>
<sequence>MSQFTSIIKESTEFVFYTPSETGMKTKFPIFIDQSGPREKHVVHCDICQTLISVEASGGSTVTGNLSKHRRSAKCLERAAVNVHQGSQGNQYPQGTSVVNPPAPIAPSSTQFQPRLLLHPPESMSPHFMNQNPQPSTFSAPVITITNTDPEPVNHEIDSCPGQIVEWYPGSVWETYAYQQHDDPSMTWTPVGFEGSKYIIIRSNSCSGKLSQEELLRGWKVCKECCGVINSPRFKNFIANAEKDSVKHTPYAYLSSRQLKCLVVETKRRLHSSDLNMLNLKRKINQSKKKLTDYQQVVMLLTKNKIAGVSRILSISLQKGSSPEAISLKLEWAIDGTYVPCTGWTERDYDVTFLIKAMGGPQLLYALQKAEAYLSLTTLRKRHPIPELIVSEGIPTQSEIDGNIESFLTHKEPTNLEIGQIVMINGVAIEEVARYDFGRNLILGLCREHAANIPEASTTINTIEDLEKLASLIDKQNPIRHYGKDATVLAIAPVTGEINYHPVPLLVTPSCKKEAASRLTQWIKKFLDAYHQHPQGASRHGPITAIATDGESSFRRMRFDLCLTVPLAQDTAMAQTLYNLPGINCMTGPYGILGTCDPKHILKRFATMLRSPKGTQIGDSGYGIHDVLEALRSIPSLTDQQAKELLNLMDKQNVPKAVYLLQCLAELPQEPTFSLRPSLAHKLSIGAEVNAILQRNPDLDRGHVRRNLINVRGIDHINPKSWTGDVCVSEVNVQEEYIAGKADAIQHLESFDPSLIVVFNTLFQDCTKDHLRPKGDYVGYSETGNITADEAQDDSDEFDAGPIIGILPVTPPMDEQDRFTHPKNTQDFVNDDQDQDRIINQPLNPTTIDSAIHYIMVEGHKMYKPTLISEYLNAERADHAKVTTRLLQVRGVTIKEAVRANLRSGSDELDNVDDQVKSGDLGAILVRCGQRICLAVAEAISFYKGKAKTKMSSISVDALDKEGNDQISILVQILQLRLWVTTTSNEAEEDSAEDEDREEPE</sequence>
<dbReference type="EMBL" id="JABCKI010006496">
    <property type="protein sequence ID" value="KAG5634291.1"/>
    <property type="molecule type" value="Genomic_DNA"/>
</dbReference>
<feature type="non-terminal residue" evidence="2">
    <location>
        <position position="1001"/>
    </location>
</feature>
<gene>
    <name evidence="2" type="ORF">H0H81_002523</name>
</gene>
<reference evidence="2" key="1">
    <citation type="submission" date="2021-02" db="EMBL/GenBank/DDBJ databases">
        <authorList>
            <person name="Nieuwenhuis M."/>
            <person name="Van De Peppel L.J.J."/>
        </authorList>
    </citation>
    <scope>NUCLEOTIDE SEQUENCE</scope>
    <source>
        <strain evidence="2">D49</strain>
    </source>
</reference>
<protein>
    <submittedName>
        <fullName evidence="2">Uncharacterized protein</fullName>
    </submittedName>
</protein>
<comment type="caution">
    <text evidence="2">The sequence shown here is derived from an EMBL/GenBank/DDBJ whole genome shotgun (WGS) entry which is preliminary data.</text>
</comment>
<feature type="region of interest" description="Disordered" evidence="1">
    <location>
        <begin position="811"/>
        <end position="834"/>
    </location>
</feature>
<evidence type="ECO:0000256" key="1">
    <source>
        <dbReference type="SAM" id="MobiDB-lite"/>
    </source>
</evidence>
<name>A0A9P7K3X2_9AGAR</name>